<evidence type="ECO:0000313" key="2">
    <source>
        <dbReference type="Proteomes" id="UP000887564"/>
    </source>
</evidence>
<keyword evidence="1" id="KW-0812">Transmembrane</keyword>
<evidence type="ECO:0000256" key="1">
    <source>
        <dbReference type="SAM" id="Phobius"/>
    </source>
</evidence>
<dbReference type="Proteomes" id="UP000887564">
    <property type="component" value="Unplaced"/>
</dbReference>
<dbReference type="AlphaFoldDB" id="A0A914S1E5"/>
<dbReference type="WBParaSite" id="PEQ_0001241301-mRNA-1">
    <property type="protein sequence ID" value="PEQ_0001241301-mRNA-1"/>
    <property type="gene ID" value="PEQ_0001241301"/>
</dbReference>
<keyword evidence="1" id="KW-0472">Membrane</keyword>
<sequence>ISYCSHRFFFPCIPFKPSTAIFFTVISNGTLLSTVLMFITYICSICFMVISHSH</sequence>
<keyword evidence="2" id="KW-1185">Reference proteome</keyword>
<keyword evidence="1" id="KW-1133">Transmembrane helix</keyword>
<reference evidence="3" key="1">
    <citation type="submission" date="2022-11" db="UniProtKB">
        <authorList>
            <consortium name="WormBaseParasite"/>
        </authorList>
    </citation>
    <scope>IDENTIFICATION</scope>
</reference>
<protein>
    <submittedName>
        <fullName evidence="3">Ovule protein</fullName>
    </submittedName>
</protein>
<proteinExistence type="predicted"/>
<organism evidence="2 3">
    <name type="scientific">Parascaris equorum</name>
    <name type="common">Equine roundworm</name>
    <dbReference type="NCBI Taxonomy" id="6256"/>
    <lineage>
        <taxon>Eukaryota</taxon>
        <taxon>Metazoa</taxon>
        <taxon>Ecdysozoa</taxon>
        <taxon>Nematoda</taxon>
        <taxon>Chromadorea</taxon>
        <taxon>Rhabditida</taxon>
        <taxon>Spirurina</taxon>
        <taxon>Ascaridomorpha</taxon>
        <taxon>Ascaridoidea</taxon>
        <taxon>Ascarididae</taxon>
        <taxon>Parascaris</taxon>
    </lineage>
</organism>
<name>A0A914S1E5_PAREQ</name>
<feature type="transmembrane region" description="Helical" evidence="1">
    <location>
        <begin position="20"/>
        <end position="50"/>
    </location>
</feature>
<accession>A0A914S1E5</accession>
<evidence type="ECO:0000313" key="3">
    <source>
        <dbReference type="WBParaSite" id="PEQ_0001241301-mRNA-1"/>
    </source>
</evidence>